<comment type="caution">
    <text evidence="1">The sequence shown here is derived from an EMBL/GenBank/DDBJ whole genome shotgun (WGS) entry which is preliminary data.</text>
</comment>
<reference evidence="1 2" key="1">
    <citation type="journal article" date="2018" name="Sci. Rep.">
        <title>Genomic signatures of local adaptation to the degree of environmental predictability in rotifers.</title>
        <authorList>
            <person name="Franch-Gras L."/>
            <person name="Hahn C."/>
            <person name="Garcia-Roger E.M."/>
            <person name="Carmona M.J."/>
            <person name="Serra M."/>
            <person name="Gomez A."/>
        </authorList>
    </citation>
    <scope>NUCLEOTIDE SEQUENCE [LARGE SCALE GENOMIC DNA]</scope>
    <source>
        <strain evidence="1">HYR1</strain>
    </source>
</reference>
<proteinExistence type="predicted"/>
<dbReference type="AlphaFoldDB" id="A0A3M7Q406"/>
<evidence type="ECO:0000313" key="1">
    <source>
        <dbReference type="EMBL" id="RNA05949.1"/>
    </source>
</evidence>
<dbReference type="EMBL" id="REGN01007554">
    <property type="protein sequence ID" value="RNA05949.1"/>
    <property type="molecule type" value="Genomic_DNA"/>
</dbReference>
<protein>
    <submittedName>
        <fullName evidence="1">Uncharacterized protein</fullName>
    </submittedName>
</protein>
<dbReference type="Proteomes" id="UP000276133">
    <property type="component" value="Unassembled WGS sequence"/>
</dbReference>
<keyword evidence="2" id="KW-1185">Reference proteome</keyword>
<sequence length="62" mass="7196">MLNLKTKLVKSITKFLTTVKILKINDYLTWKCLEQDLNDPTSLFSIRTISSACITELERPHK</sequence>
<gene>
    <name evidence="1" type="ORF">BpHYR1_032701</name>
</gene>
<evidence type="ECO:0000313" key="2">
    <source>
        <dbReference type="Proteomes" id="UP000276133"/>
    </source>
</evidence>
<accession>A0A3M7Q406</accession>
<name>A0A3M7Q406_BRAPC</name>
<organism evidence="1 2">
    <name type="scientific">Brachionus plicatilis</name>
    <name type="common">Marine rotifer</name>
    <name type="synonym">Brachionus muelleri</name>
    <dbReference type="NCBI Taxonomy" id="10195"/>
    <lineage>
        <taxon>Eukaryota</taxon>
        <taxon>Metazoa</taxon>
        <taxon>Spiralia</taxon>
        <taxon>Gnathifera</taxon>
        <taxon>Rotifera</taxon>
        <taxon>Eurotatoria</taxon>
        <taxon>Monogononta</taxon>
        <taxon>Pseudotrocha</taxon>
        <taxon>Ploima</taxon>
        <taxon>Brachionidae</taxon>
        <taxon>Brachionus</taxon>
    </lineage>
</organism>